<protein>
    <submittedName>
        <fullName evidence="1">Uncharacterized protein</fullName>
    </submittedName>
</protein>
<organism evidence="1">
    <name type="scientific">Xanthomonas oryzae pv. oryzae</name>
    <dbReference type="NCBI Taxonomy" id="64187"/>
    <lineage>
        <taxon>Bacteria</taxon>
        <taxon>Pseudomonadati</taxon>
        <taxon>Pseudomonadota</taxon>
        <taxon>Gammaproteobacteria</taxon>
        <taxon>Lysobacterales</taxon>
        <taxon>Lysobacteraceae</taxon>
        <taxon>Xanthomonas</taxon>
    </lineage>
</organism>
<dbReference type="EMBL" id="AF169029">
    <property type="protein sequence ID" value="AAD55046.1"/>
    <property type="molecule type" value="Genomic_DNA"/>
</dbReference>
<dbReference type="AlphaFoldDB" id="Q9R730"/>
<proteinExistence type="predicted"/>
<name>Q9R730_XANOO</name>
<reference evidence="1" key="1">
    <citation type="submission" date="1999-07" db="EMBL/GenBank/DDBJ databases">
        <title>Transposon tagging and cloning of putative glycosyltransferase and epimerase genes that are required for extracellular polysaccharide production and virulence in Xanthomonas oryzae pv. oryzae.</title>
        <authorList>
            <person name="Dharmapuri S."/>
            <person name="Sonti R.V."/>
        </authorList>
    </citation>
    <scope>NUCLEOTIDE SEQUENCE</scope>
    <source>
        <strain evidence="1">BXO1001</strain>
    </source>
</reference>
<evidence type="ECO:0000313" key="1">
    <source>
        <dbReference type="EMBL" id="AAD55046.1"/>
    </source>
</evidence>
<accession>Q9R730</accession>
<sequence>MDRPRILHCITVYNGGAFVPAAIKSALRLDQPGSTNRCISPG</sequence>